<accession>A0A0N0ZW19</accession>
<evidence type="ECO:0000313" key="2">
    <source>
        <dbReference type="Proteomes" id="UP000037953"/>
    </source>
</evidence>
<dbReference type="PATRIC" id="fig|253.9.peg.2513"/>
<evidence type="ECO:0000313" key="1">
    <source>
        <dbReference type="EMBL" id="KPE52416.1"/>
    </source>
</evidence>
<dbReference type="Proteomes" id="UP000037953">
    <property type="component" value="Unassembled WGS sequence"/>
</dbReference>
<organism evidence="1 2">
    <name type="scientific">Chryseobacterium indologenes</name>
    <name type="common">Flavobacterium indologenes</name>
    <dbReference type="NCBI Taxonomy" id="253"/>
    <lineage>
        <taxon>Bacteria</taxon>
        <taxon>Pseudomonadati</taxon>
        <taxon>Bacteroidota</taxon>
        <taxon>Flavobacteriia</taxon>
        <taxon>Flavobacteriales</taxon>
        <taxon>Weeksellaceae</taxon>
        <taxon>Chryseobacterium group</taxon>
        <taxon>Chryseobacterium</taxon>
    </lineage>
</organism>
<dbReference type="RefSeq" id="WP_062697273.1">
    <property type="nucleotide sequence ID" value="NZ_LJOD01000002.1"/>
</dbReference>
<name>A0A0N0ZW19_CHRID</name>
<sequence length="350" mass="40231">MFYLNNNGNFPLKKLIKINTAAALLSCQVVISGCKKEEKKSIPDVVAANSSIKTTQAEDPIDYKNFNLFDIYSIDNNSFTDSFISVSDIYDDPHPVPEDLIKKQKQIPFEKLKYLELDTQHRKKMLDAIHLTENDFLFIYHYETNQLEKLPINTLKAVAYLSPYVSEGDEIEGYSYMLGFKVHSQKSSDESYGLYNNTVAAFGNKNPFAENKMKPIKWKKADPEVSKKYFQGGKPEYGKTYQAQYDDLTYYLQDFLENGQISERKLVVLNAKKEQVFEKSFVKEGEGEEFYPLNGVEMDVADYNSQWTGYLLKGKPIVIFGFLSQSFGCTVITFLDKKEPAMEIKCDNRH</sequence>
<dbReference type="AlphaFoldDB" id="A0A0N0ZW19"/>
<dbReference type="EMBL" id="LJOD01000002">
    <property type="protein sequence ID" value="KPE52416.1"/>
    <property type="molecule type" value="Genomic_DNA"/>
</dbReference>
<proteinExistence type="predicted"/>
<reference evidence="1 2" key="1">
    <citation type="journal article" date="2015" name="Genom Data">
        <title>Draft genome sequence of a multidrug-resistant Chryseobacterium indologenes isolate from Malaysia.</title>
        <authorList>
            <person name="Yu C.Y."/>
            <person name="Ang G.Y."/>
            <person name="Cheng H.J."/>
            <person name="Cheong Y.M."/>
            <person name="Yin W.F."/>
            <person name="Chan K.G."/>
        </authorList>
    </citation>
    <scope>NUCLEOTIDE SEQUENCE [LARGE SCALE GENOMIC DNA]</scope>
    <source>
        <strain evidence="1 2">CI_885</strain>
    </source>
</reference>
<reference evidence="2" key="2">
    <citation type="submission" date="2015-09" db="EMBL/GenBank/DDBJ databases">
        <title>Draft genome sequence of a multidrug-resistant Chryseobacterium indologenes isolate from Malaysia.</title>
        <authorList>
            <person name="Yu C.Y."/>
            <person name="Ang G.Y."/>
            <person name="Chan K.-G."/>
        </authorList>
    </citation>
    <scope>NUCLEOTIDE SEQUENCE [LARGE SCALE GENOMIC DNA]</scope>
    <source>
        <strain evidence="2">CI_885</strain>
    </source>
</reference>
<dbReference type="OrthoDB" id="7069376at2"/>
<protein>
    <submittedName>
        <fullName evidence="1">Uncharacterized protein</fullName>
    </submittedName>
</protein>
<gene>
    <name evidence="1" type="ORF">AOB46_05985</name>
</gene>
<comment type="caution">
    <text evidence="1">The sequence shown here is derived from an EMBL/GenBank/DDBJ whole genome shotgun (WGS) entry which is preliminary data.</text>
</comment>